<dbReference type="AlphaFoldDB" id="A0AAV5IPA7"/>
<gene>
    <name evidence="1" type="ORF">SLEP1_g14234</name>
</gene>
<organism evidence="1 2">
    <name type="scientific">Rubroshorea leprosula</name>
    <dbReference type="NCBI Taxonomy" id="152421"/>
    <lineage>
        <taxon>Eukaryota</taxon>
        <taxon>Viridiplantae</taxon>
        <taxon>Streptophyta</taxon>
        <taxon>Embryophyta</taxon>
        <taxon>Tracheophyta</taxon>
        <taxon>Spermatophyta</taxon>
        <taxon>Magnoliopsida</taxon>
        <taxon>eudicotyledons</taxon>
        <taxon>Gunneridae</taxon>
        <taxon>Pentapetalae</taxon>
        <taxon>rosids</taxon>
        <taxon>malvids</taxon>
        <taxon>Malvales</taxon>
        <taxon>Dipterocarpaceae</taxon>
        <taxon>Rubroshorea</taxon>
    </lineage>
</organism>
<sequence>MTLRSSKILTLRWESEFLDRTQQTPYRTHNDGLKPSRETAMEFCWDTDPFLFRSAHHWCTAPR</sequence>
<evidence type="ECO:0000313" key="2">
    <source>
        <dbReference type="Proteomes" id="UP001054252"/>
    </source>
</evidence>
<dbReference type="Proteomes" id="UP001054252">
    <property type="component" value="Unassembled WGS sequence"/>
</dbReference>
<accession>A0AAV5IPA7</accession>
<protein>
    <submittedName>
        <fullName evidence="1">Uncharacterized protein</fullName>
    </submittedName>
</protein>
<keyword evidence="2" id="KW-1185">Reference proteome</keyword>
<dbReference type="EMBL" id="BPVZ01000017">
    <property type="protein sequence ID" value="GKV01694.1"/>
    <property type="molecule type" value="Genomic_DNA"/>
</dbReference>
<reference evidence="1 2" key="1">
    <citation type="journal article" date="2021" name="Commun. Biol.">
        <title>The genome of Shorea leprosula (Dipterocarpaceae) highlights the ecological relevance of drought in aseasonal tropical rainforests.</title>
        <authorList>
            <person name="Ng K.K.S."/>
            <person name="Kobayashi M.J."/>
            <person name="Fawcett J.A."/>
            <person name="Hatakeyama M."/>
            <person name="Paape T."/>
            <person name="Ng C.H."/>
            <person name="Ang C.C."/>
            <person name="Tnah L.H."/>
            <person name="Lee C.T."/>
            <person name="Nishiyama T."/>
            <person name="Sese J."/>
            <person name="O'Brien M.J."/>
            <person name="Copetti D."/>
            <person name="Mohd Noor M.I."/>
            <person name="Ong R.C."/>
            <person name="Putra M."/>
            <person name="Sireger I.Z."/>
            <person name="Indrioko S."/>
            <person name="Kosugi Y."/>
            <person name="Izuno A."/>
            <person name="Isagi Y."/>
            <person name="Lee S.L."/>
            <person name="Shimizu K.K."/>
        </authorList>
    </citation>
    <scope>NUCLEOTIDE SEQUENCE [LARGE SCALE GENOMIC DNA]</scope>
    <source>
        <strain evidence="1">214</strain>
    </source>
</reference>
<proteinExistence type="predicted"/>
<comment type="caution">
    <text evidence="1">The sequence shown here is derived from an EMBL/GenBank/DDBJ whole genome shotgun (WGS) entry which is preliminary data.</text>
</comment>
<evidence type="ECO:0000313" key="1">
    <source>
        <dbReference type="EMBL" id="GKV01694.1"/>
    </source>
</evidence>
<name>A0AAV5IPA7_9ROSI</name>